<sequence>MNFKYTIDITADPEEVFTALTNPFQIELWSGYPAEMKAEEGFVFSLWEGDICGVNLEVKPNRLLVQEWFFGETDQRSIVTIKLKKDGPRTRVELEHTNIPDEVFEEIVEGWKEYYLGSIKGLLEMY</sequence>
<name>A0A3Q9IRR4_9BACT</name>
<dbReference type="InterPro" id="IPR023393">
    <property type="entry name" value="START-like_dom_sf"/>
</dbReference>
<evidence type="ECO:0000313" key="4">
    <source>
        <dbReference type="Proteomes" id="UP000270673"/>
    </source>
</evidence>
<dbReference type="SUPFAM" id="SSF55961">
    <property type="entry name" value="Bet v1-like"/>
    <property type="match status" value="1"/>
</dbReference>
<dbReference type="Proteomes" id="UP000270673">
    <property type="component" value="Chromosome"/>
</dbReference>
<dbReference type="RefSeq" id="WP_106481892.1">
    <property type="nucleotide sequence ID" value="NZ_CP032819.1"/>
</dbReference>
<dbReference type="OrthoDB" id="1445093at2"/>
<evidence type="ECO:0000313" key="3">
    <source>
        <dbReference type="EMBL" id="AZS31342.1"/>
    </source>
</evidence>
<feature type="domain" description="Activator of Hsp90 ATPase homologue 1/2-like C-terminal" evidence="2">
    <location>
        <begin position="11"/>
        <end position="124"/>
    </location>
</feature>
<dbReference type="Pfam" id="PF08327">
    <property type="entry name" value="AHSA1"/>
    <property type="match status" value="1"/>
</dbReference>
<reference evidence="3 4" key="1">
    <citation type="submission" date="2018-10" db="EMBL/GenBank/DDBJ databases">
        <title>Butyricimonas faecalis sp. nov., isolated from human faeces and emended description of the genus Butyricimonas.</title>
        <authorList>
            <person name="Le Roy T."/>
            <person name="Van der Smissen P."/>
            <person name="Paquot A."/>
            <person name="Delzenne N."/>
            <person name="Muccioli G."/>
            <person name="Collet J.-F."/>
            <person name="Cani P.D."/>
        </authorList>
    </citation>
    <scope>NUCLEOTIDE SEQUENCE [LARGE SCALE GENOMIC DNA]</scope>
    <source>
        <strain evidence="3 4">H184</strain>
    </source>
</reference>
<dbReference type="EMBL" id="CP032819">
    <property type="protein sequence ID" value="AZS31342.1"/>
    <property type="molecule type" value="Genomic_DNA"/>
</dbReference>
<evidence type="ECO:0000259" key="2">
    <source>
        <dbReference type="Pfam" id="PF08327"/>
    </source>
</evidence>
<dbReference type="Gene3D" id="3.30.530.20">
    <property type="match status" value="1"/>
</dbReference>
<protein>
    <submittedName>
        <fullName evidence="3">ATPase</fullName>
    </submittedName>
</protein>
<gene>
    <name evidence="3" type="ORF">D8S85_18510</name>
</gene>
<dbReference type="InterPro" id="IPR013538">
    <property type="entry name" value="ASHA1/2-like_C"/>
</dbReference>
<accession>A0A3Q9IRR4</accession>
<evidence type="ECO:0000256" key="1">
    <source>
        <dbReference type="ARBA" id="ARBA00006817"/>
    </source>
</evidence>
<organism evidence="3 4">
    <name type="scientific">Butyricimonas faecalis</name>
    <dbReference type="NCBI Taxonomy" id="2093856"/>
    <lineage>
        <taxon>Bacteria</taxon>
        <taxon>Pseudomonadati</taxon>
        <taxon>Bacteroidota</taxon>
        <taxon>Bacteroidia</taxon>
        <taxon>Bacteroidales</taxon>
        <taxon>Odoribacteraceae</taxon>
        <taxon>Butyricimonas</taxon>
    </lineage>
</organism>
<dbReference type="KEGG" id="buy:D8S85_18510"/>
<dbReference type="AlphaFoldDB" id="A0A3Q9IRR4"/>
<proteinExistence type="inferred from homology"/>
<keyword evidence="4" id="KW-1185">Reference proteome</keyword>
<comment type="similarity">
    <text evidence="1">Belongs to the AHA1 family.</text>
</comment>